<evidence type="ECO:0000313" key="3">
    <source>
        <dbReference type="EMBL" id="MFC5495028.1"/>
    </source>
</evidence>
<keyword evidence="4" id="KW-1185">Reference proteome</keyword>
<evidence type="ECO:0000256" key="1">
    <source>
        <dbReference type="SAM" id="MobiDB-lite"/>
    </source>
</evidence>
<keyword evidence="2" id="KW-1133">Transmembrane helix</keyword>
<protein>
    <submittedName>
        <fullName evidence="3">Uncharacterized protein</fullName>
    </submittedName>
</protein>
<feature type="transmembrane region" description="Helical" evidence="2">
    <location>
        <begin position="12"/>
        <end position="33"/>
    </location>
</feature>
<dbReference type="Proteomes" id="UP001595956">
    <property type="component" value="Unassembled WGS sequence"/>
</dbReference>
<keyword evidence="2" id="KW-0472">Membrane</keyword>
<dbReference type="EMBL" id="JBHSMD010000006">
    <property type="protein sequence ID" value="MFC5495028.1"/>
    <property type="molecule type" value="Genomic_DNA"/>
</dbReference>
<proteinExistence type="predicted"/>
<reference evidence="4" key="1">
    <citation type="journal article" date="2019" name="Int. J. Syst. Evol. Microbiol.">
        <title>The Global Catalogue of Microorganisms (GCM) 10K type strain sequencing project: providing services to taxonomists for standard genome sequencing and annotation.</title>
        <authorList>
            <consortium name="The Broad Institute Genomics Platform"/>
            <consortium name="The Broad Institute Genome Sequencing Center for Infectious Disease"/>
            <person name="Wu L."/>
            <person name="Ma J."/>
        </authorList>
    </citation>
    <scope>NUCLEOTIDE SEQUENCE [LARGE SCALE GENOMIC DNA]</scope>
    <source>
        <strain evidence="4">KACC 13778</strain>
    </source>
</reference>
<accession>A0ABW0N680</accession>
<dbReference type="RefSeq" id="WP_224280309.1">
    <property type="nucleotide sequence ID" value="NZ_BAABFQ010000005.1"/>
</dbReference>
<name>A0ABW0N680_9ACTN</name>
<gene>
    <name evidence="3" type="ORF">ACFPKY_18095</name>
</gene>
<feature type="region of interest" description="Disordered" evidence="1">
    <location>
        <begin position="60"/>
        <end position="86"/>
    </location>
</feature>
<keyword evidence="2" id="KW-0812">Transmembrane</keyword>
<organism evidence="3 4">
    <name type="scientific">Nocardioides caricicola</name>
    <dbReference type="NCBI Taxonomy" id="634770"/>
    <lineage>
        <taxon>Bacteria</taxon>
        <taxon>Bacillati</taxon>
        <taxon>Actinomycetota</taxon>
        <taxon>Actinomycetes</taxon>
        <taxon>Propionibacteriales</taxon>
        <taxon>Nocardioidaceae</taxon>
        <taxon>Nocardioides</taxon>
    </lineage>
</organism>
<evidence type="ECO:0000313" key="4">
    <source>
        <dbReference type="Proteomes" id="UP001595956"/>
    </source>
</evidence>
<sequence>MQDLRAPTGTRGPRYALVAVAVALFGLLSMHGWGSHTGAHSVGATSQSAIAMIAASGAISHDHSGPAANEPDTPEPIVAGHPAGMSSEEPVGENGAGLLGLCLAVLAGLLLLGIALLLARRGVRIARTMLPAWQPLRLIGRDRDPPGLRMLCVIRC</sequence>
<comment type="caution">
    <text evidence="3">The sequence shown here is derived from an EMBL/GenBank/DDBJ whole genome shotgun (WGS) entry which is preliminary data.</text>
</comment>
<feature type="transmembrane region" description="Helical" evidence="2">
    <location>
        <begin position="95"/>
        <end position="119"/>
    </location>
</feature>
<evidence type="ECO:0000256" key="2">
    <source>
        <dbReference type="SAM" id="Phobius"/>
    </source>
</evidence>